<evidence type="ECO:0000256" key="2">
    <source>
        <dbReference type="SAM" id="MobiDB-lite"/>
    </source>
</evidence>
<accession>A0A8R1HYJ0</accession>
<evidence type="ECO:0008006" key="5">
    <source>
        <dbReference type="Google" id="ProtNLM"/>
    </source>
</evidence>
<dbReference type="EnsemblMetazoa" id="CJA12074.1">
    <property type="protein sequence ID" value="CJA12074.1"/>
    <property type="gene ID" value="WBGene00131278"/>
</dbReference>
<dbReference type="Proteomes" id="UP000005237">
    <property type="component" value="Unassembled WGS sequence"/>
</dbReference>
<dbReference type="AlphaFoldDB" id="A0A8R1HYJ0"/>
<reference evidence="4" key="1">
    <citation type="submission" date="2010-08" db="EMBL/GenBank/DDBJ databases">
        <authorList>
            <consortium name="Caenorhabditis japonica Sequencing Consortium"/>
            <person name="Wilson R.K."/>
        </authorList>
    </citation>
    <scope>NUCLEOTIDE SEQUENCE [LARGE SCALE GENOMIC DNA]</scope>
    <source>
        <strain evidence="4">DF5081</strain>
    </source>
</reference>
<reference evidence="3" key="2">
    <citation type="submission" date="2022-06" db="UniProtKB">
        <authorList>
            <consortium name="EnsemblMetazoa"/>
        </authorList>
    </citation>
    <scope>IDENTIFICATION</scope>
    <source>
        <strain evidence="3">DF5081</strain>
    </source>
</reference>
<feature type="region of interest" description="Disordered" evidence="2">
    <location>
        <begin position="97"/>
        <end position="175"/>
    </location>
</feature>
<name>A0A8R1HYJ0_CAEJA</name>
<evidence type="ECO:0000256" key="1">
    <source>
        <dbReference type="SAM" id="Coils"/>
    </source>
</evidence>
<evidence type="ECO:0000313" key="4">
    <source>
        <dbReference type="Proteomes" id="UP000005237"/>
    </source>
</evidence>
<proteinExistence type="predicted"/>
<protein>
    <recommendedName>
        <fullName evidence="5">BZIP domain-containing protein</fullName>
    </recommendedName>
</protein>
<sequence length="312" mass="34682">MMGTKTFRSEEERLLSLLDETQGPYPLLSREDPVIFHNNEYERELFMEYNLDFGGESSCPTPQKLADQESFLEMAVKLEPSWAVSPSECENTASSASVVTDSSCSPPSLVQPSSRLGKVQRQADVPQRFNPYTSGPLVKEPSNTRSRGNTHVVYRSESPSKRGRPSKATSNSKMANYARNYREMKKSELTTLSIRNQELEEEMKLLREENAQMKKALTAASAEITQLKKVIDQDSQIARVVANMGQSSLPSDFDSRVGVCVYVGSLGTTVEVCKQCADANQQRLDMKFNDLAGTELFGGDFSAFDSYLNGTC</sequence>
<feature type="coiled-coil region" evidence="1">
    <location>
        <begin position="182"/>
        <end position="230"/>
    </location>
</feature>
<organism evidence="3 4">
    <name type="scientific">Caenorhabditis japonica</name>
    <dbReference type="NCBI Taxonomy" id="281687"/>
    <lineage>
        <taxon>Eukaryota</taxon>
        <taxon>Metazoa</taxon>
        <taxon>Ecdysozoa</taxon>
        <taxon>Nematoda</taxon>
        <taxon>Chromadorea</taxon>
        <taxon>Rhabditida</taxon>
        <taxon>Rhabditina</taxon>
        <taxon>Rhabditomorpha</taxon>
        <taxon>Rhabditoidea</taxon>
        <taxon>Rhabditidae</taxon>
        <taxon>Peloderinae</taxon>
        <taxon>Caenorhabditis</taxon>
    </lineage>
</organism>
<keyword evidence="1" id="KW-0175">Coiled coil</keyword>
<evidence type="ECO:0000313" key="3">
    <source>
        <dbReference type="EnsemblMetazoa" id="CJA12074.1"/>
    </source>
</evidence>
<keyword evidence="4" id="KW-1185">Reference proteome</keyword>